<reference evidence="2 3" key="1">
    <citation type="submission" date="2019-07" db="EMBL/GenBank/DDBJ databases">
        <authorList>
            <person name="Brisse S."/>
            <person name="Rodrigues C."/>
            <person name="Thorpe H."/>
        </authorList>
    </citation>
    <scope>NUCLEOTIDE SEQUENCE [LARGE SCALE GENOMIC DNA]</scope>
    <source>
        <strain evidence="2">SB6410</strain>
    </source>
</reference>
<dbReference type="CDD" id="cd01948">
    <property type="entry name" value="EAL"/>
    <property type="match status" value="1"/>
</dbReference>
<dbReference type="InterPro" id="IPR001633">
    <property type="entry name" value="EAL_dom"/>
</dbReference>
<dbReference type="SMART" id="SM00052">
    <property type="entry name" value="EAL"/>
    <property type="match status" value="1"/>
</dbReference>
<dbReference type="Proteomes" id="UP000318567">
    <property type="component" value="Unassembled WGS sequence"/>
</dbReference>
<feature type="domain" description="EAL" evidence="1">
    <location>
        <begin position="5"/>
        <end position="259"/>
    </location>
</feature>
<protein>
    <submittedName>
        <fullName evidence="2">Cyclic di-GMP phosphodiesterase YhjH</fullName>
    </submittedName>
</protein>
<name>A0A9Q9SAA7_9ENTR</name>
<proteinExistence type="predicted"/>
<dbReference type="GO" id="GO:0071111">
    <property type="term" value="F:cyclic-guanylate-specific phosphodiesterase activity"/>
    <property type="evidence" value="ECO:0007669"/>
    <property type="project" value="InterPro"/>
</dbReference>
<dbReference type="RefSeq" id="WP_142445297.1">
    <property type="nucleotide sequence ID" value="NZ_CABGGO010000030.1"/>
</dbReference>
<dbReference type="Gene3D" id="3.20.20.450">
    <property type="entry name" value="EAL domain"/>
    <property type="match status" value="1"/>
</dbReference>
<dbReference type="Pfam" id="PF00563">
    <property type="entry name" value="EAL"/>
    <property type="match status" value="1"/>
</dbReference>
<dbReference type="PROSITE" id="PS50883">
    <property type="entry name" value="EAL"/>
    <property type="match status" value="1"/>
</dbReference>
<dbReference type="AlphaFoldDB" id="A0A9Q9SAA7"/>
<evidence type="ECO:0000313" key="3">
    <source>
        <dbReference type="Proteomes" id="UP000318567"/>
    </source>
</evidence>
<evidence type="ECO:0000259" key="1">
    <source>
        <dbReference type="PROSITE" id="PS50883"/>
    </source>
</evidence>
<comment type="caution">
    <text evidence="2">The sequence shown here is derived from an EMBL/GenBank/DDBJ whole genome shotgun (WGS) entry which is preliminary data.</text>
</comment>
<accession>A0A9Q9SAA7</accession>
<evidence type="ECO:0000313" key="2">
    <source>
        <dbReference type="EMBL" id="VUS97224.1"/>
    </source>
</evidence>
<dbReference type="PANTHER" id="PTHR33121:SF79">
    <property type="entry name" value="CYCLIC DI-GMP PHOSPHODIESTERASE PDED-RELATED"/>
    <property type="match status" value="1"/>
</dbReference>
<dbReference type="EMBL" id="CABGGO010000030">
    <property type="protein sequence ID" value="VUS97224.1"/>
    <property type="molecule type" value="Genomic_DNA"/>
</dbReference>
<dbReference type="InterPro" id="IPR035919">
    <property type="entry name" value="EAL_sf"/>
</dbReference>
<organism evidence="2 3">
    <name type="scientific">Klebsiella pasteurii</name>
    <dbReference type="NCBI Taxonomy" id="2587529"/>
    <lineage>
        <taxon>Bacteria</taxon>
        <taxon>Pseudomonadati</taxon>
        <taxon>Pseudomonadota</taxon>
        <taxon>Gammaproteobacteria</taxon>
        <taxon>Enterobacterales</taxon>
        <taxon>Enterobacteriaceae</taxon>
        <taxon>Klebsiella/Raoultella group</taxon>
        <taxon>Klebsiella</taxon>
    </lineage>
</organism>
<dbReference type="SUPFAM" id="SSF141868">
    <property type="entry name" value="EAL domain-like"/>
    <property type="match status" value="1"/>
</dbReference>
<sequence>MTSILFSVPPPLSVSAFGRVWHLTAWLEPVWWIDGRLAALEVLSRLRDRDSGVQVSPELFFSQLPLPEQLRVLCWQLEILVLMKPWCAAREVMMSLNITRQLAILILSNPEVMEKLLLLAPCVRLEISENFLLPDSQPDQDSLLPSLQQLAPLWLDDFGTGSTGLSWLMSGMFEVLKIARPLMEVLKISPGGEAFLAGLCGLAHGAQVQVISEGVADLSMLTFARKTKVSGCQGWLWPGFRMEQLHQIPDRLPMGKHGAASGASGASGASAS</sequence>
<dbReference type="InterPro" id="IPR050706">
    <property type="entry name" value="Cyclic-di-GMP_PDE-like"/>
</dbReference>
<dbReference type="PANTHER" id="PTHR33121">
    <property type="entry name" value="CYCLIC DI-GMP PHOSPHODIESTERASE PDEF"/>
    <property type="match status" value="1"/>
</dbReference>
<gene>
    <name evidence="2" type="primary">yhjH_3</name>
    <name evidence="2" type="ORF">SB6410_04389</name>
</gene>